<dbReference type="AlphaFoldDB" id="A0A8J4T7W5"/>
<protein>
    <recommendedName>
        <fullName evidence="1">CC2D2A N-terminal C2 domain-containing protein</fullName>
    </recommendedName>
</protein>
<proteinExistence type="predicted"/>
<evidence type="ECO:0000313" key="3">
    <source>
        <dbReference type="Proteomes" id="UP000748531"/>
    </source>
</evidence>
<evidence type="ECO:0000313" key="2">
    <source>
        <dbReference type="EMBL" id="KAF5399574.1"/>
    </source>
</evidence>
<dbReference type="OrthoDB" id="10457601at2759"/>
<accession>A0A8J4T7W5</accession>
<dbReference type="InterPro" id="IPR028928">
    <property type="entry name" value="CC2D2AN-C2"/>
</dbReference>
<evidence type="ECO:0000259" key="1">
    <source>
        <dbReference type="Pfam" id="PF15625"/>
    </source>
</evidence>
<dbReference type="EMBL" id="LUCH01003924">
    <property type="protein sequence ID" value="KAF5399574.1"/>
    <property type="molecule type" value="Genomic_DNA"/>
</dbReference>
<dbReference type="Proteomes" id="UP000748531">
    <property type="component" value="Unassembled WGS sequence"/>
</dbReference>
<sequence length="235" mass="25839">MRGEQHGVLKLVYLRIPLSQDFVLRLGWTYPLQICHFPEKIIAKLYEKRGFCAQHIADFSVPPPEIEEDKATPRTHQPSIFRPGFPEVKKSTHYLKFCIPNEKSVKRIQADNSEKQVSTTVGTTCSAVLEALDGSGEKLTVLTVNGTLVASATWTTPGFGLETSRASRDSNIRRARSNEDVRKANVFANLATVYGTGVGGDPLVPLSTDASAVEDNVKLDPNNPAGTQMMDLVNR</sequence>
<gene>
    <name evidence="2" type="ORF">PHET_07209</name>
</gene>
<keyword evidence="3" id="KW-1185">Reference proteome</keyword>
<comment type="caution">
    <text evidence="2">The sequence shown here is derived from an EMBL/GenBank/DDBJ whole genome shotgun (WGS) entry which is preliminary data.</text>
</comment>
<feature type="domain" description="CC2D2A N-terminal C2" evidence="1">
    <location>
        <begin position="16"/>
        <end position="155"/>
    </location>
</feature>
<name>A0A8J4T7W5_9TREM</name>
<reference evidence="2" key="1">
    <citation type="submission" date="2019-05" db="EMBL/GenBank/DDBJ databases">
        <title>Annotation for the trematode Paragonimus heterotremus.</title>
        <authorList>
            <person name="Choi Y.-J."/>
        </authorList>
    </citation>
    <scope>NUCLEOTIDE SEQUENCE</scope>
    <source>
        <strain evidence="2">LC</strain>
    </source>
</reference>
<organism evidence="2 3">
    <name type="scientific">Paragonimus heterotremus</name>
    <dbReference type="NCBI Taxonomy" id="100268"/>
    <lineage>
        <taxon>Eukaryota</taxon>
        <taxon>Metazoa</taxon>
        <taxon>Spiralia</taxon>
        <taxon>Lophotrochozoa</taxon>
        <taxon>Platyhelminthes</taxon>
        <taxon>Trematoda</taxon>
        <taxon>Digenea</taxon>
        <taxon>Plagiorchiida</taxon>
        <taxon>Troglotremata</taxon>
        <taxon>Troglotrematidae</taxon>
        <taxon>Paragonimus</taxon>
    </lineage>
</organism>
<dbReference type="Pfam" id="PF15625">
    <property type="entry name" value="CC2D2AN-C2"/>
    <property type="match status" value="1"/>
</dbReference>